<evidence type="ECO:0000259" key="2">
    <source>
        <dbReference type="Pfam" id="PF26353"/>
    </source>
</evidence>
<reference evidence="3 4" key="1">
    <citation type="submission" date="2021-01" db="EMBL/GenBank/DDBJ databases">
        <title>Genomic Encyclopedia of Type Strains, Phase IV (KMG-IV): sequencing the most valuable type-strain genomes for metagenomic binning, comparative biology and taxonomic classification.</title>
        <authorList>
            <person name="Goeker M."/>
        </authorList>
    </citation>
    <scope>NUCLEOTIDE SEQUENCE [LARGE SCALE GENOMIC DNA]</scope>
    <source>
        <strain evidence="3 4">DSM 25879</strain>
    </source>
</reference>
<dbReference type="RefSeq" id="WP_204414882.1">
    <property type="nucleotide sequence ID" value="NZ_JAFBED010000003.1"/>
</dbReference>
<keyword evidence="1" id="KW-0812">Transmembrane</keyword>
<keyword evidence="1" id="KW-0472">Membrane</keyword>
<gene>
    <name evidence="3" type="ORF">JOC95_001544</name>
</gene>
<proteinExistence type="predicted"/>
<accession>A0ABS2NYD1</accession>
<dbReference type="Proteomes" id="UP000737402">
    <property type="component" value="Unassembled WGS sequence"/>
</dbReference>
<feature type="transmembrane region" description="Helical" evidence="1">
    <location>
        <begin position="6"/>
        <end position="24"/>
    </location>
</feature>
<keyword evidence="4" id="KW-1185">Reference proteome</keyword>
<dbReference type="Pfam" id="PF26353">
    <property type="entry name" value="YhfM"/>
    <property type="match status" value="1"/>
</dbReference>
<feature type="domain" description="YhfM-like" evidence="2">
    <location>
        <begin position="185"/>
        <end position="286"/>
    </location>
</feature>
<evidence type="ECO:0000256" key="1">
    <source>
        <dbReference type="SAM" id="Phobius"/>
    </source>
</evidence>
<organism evidence="3 4">
    <name type="scientific">Sutcliffiella tianshenii</name>
    <dbReference type="NCBI Taxonomy" id="1463404"/>
    <lineage>
        <taxon>Bacteria</taxon>
        <taxon>Bacillati</taxon>
        <taxon>Bacillota</taxon>
        <taxon>Bacilli</taxon>
        <taxon>Bacillales</taxon>
        <taxon>Bacillaceae</taxon>
        <taxon>Sutcliffiella</taxon>
    </lineage>
</organism>
<comment type="caution">
    <text evidence="3">The sequence shown here is derived from an EMBL/GenBank/DDBJ whole genome shotgun (WGS) entry which is preliminary data.</text>
</comment>
<protein>
    <recommendedName>
        <fullName evidence="2">YhfM-like domain-containing protein</fullName>
    </recommendedName>
</protein>
<keyword evidence="1" id="KW-1133">Transmembrane helix</keyword>
<name>A0ABS2NYD1_9BACI</name>
<evidence type="ECO:0000313" key="4">
    <source>
        <dbReference type="Proteomes" id="UP000737402"/>
    </source>
</evidence>
<dbReference type="EMBL" id="JAFBED010000003">
    <property type="protein sequence ID" value="MBM7619692.1"/>
    <property type="molecule type" value="Genomic_DNA"/>
</dbReference>
<evidence type="ECO:0000313" key="3">
    <source>
        <dbReference type="EMBL" id="MBM7619692.1"/>
    </source>
</evidence>
<sequence>MKENIIKLLIVFSLGLNVILVILYNDARSYKQEQLDYLYSLFHSEIASNDVHTKNARNGIYVESFVALHSSLKTASLLSYNLLGMIQFPEEDIIASYAEMVKEWLTSSYIPTPEELDHLERDLISIEETFGATHRNNIPKENNLLGWNEAEYINELEKLKKTLYFYNHPSSKNSTENTSGSLVSSEIEKITIQKIDGLSNTPGSLKVITNSEDIRFIQESFSEAIMQPGIADMSHPEYKIDIGEEVYYLWIGGTSGTIMNVIDTNTIYTLSEQSAQRIYELIEKSNSD</sequence>
<dbReference type="InterPro" id="IPR058780">
    <property type="entry name" value="YhfM-like_dom"/>
</dbReference>